<dbReference type="Pfam" id="PF17919">
    <property type="entry name" value="RT_RNaseH_2"/>
    <property type="match status" value="1"/>
</dbReference>
<evidence type="ECO:0000256" key="1">
    <source>
        <dbReference type="ARBA" id="ARBA00023268"/>
    </source>
</evidence>
<feature type="compositionally biased region" description="Basic and acidic residues" evidence="2">
    <location>
        <begin position="1035"/>
        <end position="1047"/>
    </location>
</feature>
<gene>
    <name evidence="4" type="primary">CU041398.1</name>
</gene>
<dbReference type="InterPro" id="IPR043502">
    <property type="entry name" value="DNA/RNA_pol_sf"/>
</dbReference>
<organism evidence="4">
    <name type="scientific">Nothobranchius furzeri</name>
    <name type="common">Turquoise killifish</name>
    <dbReference type="NCBI Taxonomy" id="105023"/>
    <lineage>
        <taxon>Eukaryota</taxon>
        <taxon>Metazoa</taxon>
        <taxon>Chordata</taxon>
        <taxon>Craniata</taxon>
        <taxon>Vertebrata</taxon>
        <taxon>Euteleostomi</taxon>
        <taxon>Actinopterygii</taxon>
        <taxon>Neopterygii</taxon>
        <taxon>Teleostei</taxon>
        <taxon>Neoteleostei</taxon>
        <taxon>Acanthomorphata</taxon>
        <taxon>Ovalentaria</taxon>
        <taxon>Atherinomorphae</taxon>
        <taxon>Cyprinodontiformes</taxon>
        <taxon>Nothobranchiidae</taxon>
        <taxon>Nothobranchius</taxon>
    </lineage>
</organism>
<dbReference type="InterPro" id="IPR012337">
    <property type="entry name" value="RNaseH-like_sf"/>
</dbReference>
<feature type="compositionally biased region" description="Low complexity" evidence="2">
    <location>
        <begin position="926"/>
        <end position="935"/>
    </location>
</feature>
<feature type="compositionally biased region" description="Acidic residues" evidence="2">
    <location>
        <begin position="984"/>
        <end position="1034"/>
    </location>
</feature>
<feature type="region of interest" description="Disordered" evidence="2">
    <location>
        <begin position="962"/>
        <end position="1071"/>
    </location>
</feature>
<dbReference type="Gene3D" id="3.30.420.10">
    <property type="entry name" value="Ribonuclease H-like superfamily/Ribonuclease H"/>
    <property type="match status" value="1"/>
</dbReference>
<dbReference type="SUPFAM" id="SSF56672">
    <property type="entry name" value="DNA/RNA polymerases"/>
    <property type="match status" value="1"/>
</dbReference>
<dbReference type="SUPFAM" id="SSF53098">
    <property type="entry name" value="Ribonuclease H-like"/>
    <property type="match status" value="1"/>
</dbReference>
<dbReference type="EMBL" id="HAEJ01010284">
    <property type="protein sequence ID" value="SBS50741.1"/>
    <property type="molecule type" value="Transcribed_RNA"/>
</dbReference>
<keyword evidence="1" id="KW-0511">Multifunctional enzyme</keyword>
<evidence type="ECO:0000259" key="3">
    <source>
        <dbReference type="Pfam" id="PF17919"/>
    </source>
</evidence>
<dbReference type="FunFam" id="3.10.20.370:FF:000001">
    <property type="entry name" value="Retrovirus-related Pol polyprotein from transposon 17.6-like protein"/>
    <property type="match status" value="1"/>
</dbReference>
<dbReference type="PANTHER" id="PTHR37984:SF5">
    <property type="entry name" value="PROTEIN NYNRIN-LIKE"/>
    <property type="match status" value="1"/>
</dbReference>
<dbReference type="InterPro" id="IPR050951">
    <property type="entry name" value="Retrovirus_Pol_polyprotein"/>
</dbReference>
<dbReference type="GO" id="GO:0006259">
    <property type="term" value="P:DNA metabolic process"/>
    <property type="evidence" value="ECO:0007669"/>
    <property type="project" value="UniProtKB-ARBA"/>
</dbReference>
<dbReference type="GO" id="GO:0003676">
    <property type="term" value="F:nucleic acid binding"/>
    <property type="evidence" value="ECO:0007669"/>
    <property type="project" value="InterPro"/>
</dbReference>
<evidence type="ECO:0000256" key="2">
    <source>
        <dbReference type="SAM" id="MobiDB-lite"/>
    </source>
</evidence>
<reference evidence="4" key="2">
    <citation type="submission" date="2016-06" db="EMBL/GenBank/DDBJ databases">
        <title>The genome of a short-lived fish provides insights into sex chromosome evolution and the genetic control of aging.</title>
        <authorList>
            <person name="Reichwald K."/>
            <person name="Felder M."/>
            <person name="Petzold A."/>
            <person name="Koch P."/>
            <person name="Groth M."/>
            <person name="Platzer M."/>
        </authorList>
    </citation>
    <scope>NUCLEOTIDE SEQUENCE</scope>
    <source>
        <tissue evidence="4">Brain</tissue>
    </source>
</reference>
<evidence type="ECO:0000313" key="4">
    <source>
        <dbReference type="EMBL" id="SBS50741.1"/>
    </source>
</evidence>
<dbReference type="PANTHER" id="PTHR37984">
    <property type="entry name" value="PROTEIN CBG26694"/>
    <property type="match status" value="1"/>
</dbReference>
<dbReference type="AlphaFoldDB" id="A0A1A8UT04"/>
<sequence>METIKCLERVRVRGRLFHTPLSCLMVLCECKQSIPKDNVPKEVLDPHTGEKWPIVTLNECAAPDDFAVKLKSLLDTEGRTIEDLQRLFISPAPPQPSSDPSINSTESVLQAVGDFLEKAHKPQAEGGYRRLRLFSGNLPVPLMHPVTGLNIWGLSESNVSYPYLGYVVVDVEYPAEVTGTKHTVPVLALICPSPKEEQIPVIVCTNTSHVRKLVQECRKEGHDITKSLGIQIHRESLPTFTDSITLGSQDDQTVGKEILMFDSSPLAPLPGDVLLQPMVVPAHAVQVNSFRILVQNHSARETTIPVGTVMGHLYRTESVISMPSKEPEMIAFDSSQIDFGESPVPEEWKDRLRQKLAERSHVFSVHEWDVGLAKEVEHTIRLADTRPFRQRRFIANYAAIVRPLTELTKGYAPTQKSKKKSPDLNKSYLNESEPFGDRWDDSCSKAFQQIIHCLTHAPVLAFADPTKPYELHVDASFKGLGAVLYQLQEGELRPVAFASRKLSQAEKRYPIHQLEFLSLKWAVVDRFHDYLYGARFTVRTDNNPLTYVLSTAKLNAVGHRLLAALSTYDFDVHYRPGKHNIDADILSRNFDTDTEWETIPEAAVKSICKRVRVSESPECPTRCVDQTGASPKCIPDIYAFPLTMELQSLEHVSKADLAKAQKEDPVIGPAVKAVQQNLWTGNSPELSLLKREKDKLTLLSDCLLYRITKRHSGEEPERFNRTLLSMLGTLSTEKKRQWSQHVPYLVHAYNSTRCDATGFSPYFLMFGREARLPVDLCFGTTIDKAEESHSRYVSKLKEDLRQAYKLASETADKVHQKNKKGYDQRVCFQSLEIGDRVLLKNWGLKGKHKLQTRWSPIPYQVVEKMPNLPVYQLKKENGSGRLKTIHRDHILPIGQHVKLPILEEGNNCCDRQKQKGKKPKQATVVSDPQLSQDSDSSSESEYYEPQRYGYSQERVREALRQALRSQAVSQEDCASDQDKVSDETASDESSENEELPLEDGDVNQDSETEPDQMVDIQEESDQNEEDDEDSAPEPDLDHRTARSDKTQKPNTHRNLLGDTPKLKPKRPIKPVVRLTYDEPGKAKDQPITIIHRGVVITIGKD</sequence>
<reference evidence="4" key="1">
    <citation type="submission" date="2016-05" db="EMBL/GenBank/DDBJ databases">
        <authorList>
            <person name="Lavstsen T."/>
            <person name="Jespersen J.S."/>
        </authorList>
    </citation>
    <scope>NUCLEOTIDE SEQUENCE</scope>
    <source>
        <tissue evidence="4">Brain</tissue>
    </source>
</reference>
<dbReference type="CDD" id="cd09274">
    <property type="entry name" value="RNase_HI_RT_Ty3"/>
    <property type="match status" value="1"/>
</dbReference>
<dbReference type="InterPro" id="IPR041577">
    <property type="entry name" value="RT_RNaseH_2"/>
</dbReference>
<accession>A0A1A8UT04</accession>
<feature type="region of interest" description="Disordered" evidence="2">
    <location>
        <begin position="910"/>
        <end position="949"/>
    </location>
</feature>
<dbReference type="Gene3D" id="3.10.20.370">
    <property type="match status" value="1"/>
</dbReference>
<proteinExistence type="predicted"/>
<dbReference type="InterPro" id="IPR036397">
    <property type="entry name" value="RNaseH_sf"/>
</dbReference>
<feature type="domain" description="Reverse transcriptase/retrotransposon-derived protein RNase H-like" evidence="3">
    <location>
        <begin position="439"/>
        <end position="538"/>
    </location>
</feature>
<name>A0A1A8UT04_NOTFU</name>
<protein>
    <recommendedName>
        <fullName evidence="3">Reverse transcriptase/retrotransposon-derived protein RNase H-like domain-containing protein</fullName>
    </recommendedName>
</protein>